<evidence type="ECO:0000313" key="2">
    <source>
        <dbReference type="Proteomes" id="UP001176941"/>
    </source>
</evidence>
<proteinExistence type="predicted"/>
<accession>A0ABN8ZQ02</accession>
<organism evidence="1 2">
    <name type="scientific">Rangifer tarandus platyrhynchus</name>
    <name type="common">Svalbard reindeer</name>
    <dbReference type="NCBI Taxonomy" id="3082113"/>
    <lineage>
        <taxon>Eukaryota</taxon>
        <taxon>Metazoa</taxon>
        <taxon>Chordata</taxon>
        <taxon>Craniata</taxon>
        <taxon>Vertebrata</taxon>
        <taxon>Euteleostomi</taxon>
        <taxon>Mammalia</taxon>
        <taxon>Eutheria</taxon>
        <taxon>Laurasiatheria</taxon>
        <taxon>Artiodactyla</taxon>
        <taxon>Ruminantia</taxon>
        <taxon>Pecora</taxon>
        <taxon>Cervidae</taxon>
        <taxon>Odocoileinae</taxon>
        <taxon>Rangifer</taxon>
    </lineage>
</organism>
<dbReference type="Proteomes" id="UP001176941">
    <property type="component" value="Chromosome 4"/>
</dbReference>
<gene>
    <name evidence="1" type="ORF">MRATA1EN1_LOCUS23814</name>
</gene>
<dbReference type="EMBL" id="OX459940">
    <property type="protein sequence ID" value="CAI9174852.1"/>
    <property type="molecule type" value="Genomic_DNA"/>
</dbReference>
<keyword evidence="2" id="KW-1185">Reference proteome</keyword>
<reference evidence="1" key="1">
    <citation type="submission" date="2023-04" db="EMBL/GenBank/DDBJ databases">
        <authorList>
            <consortium name="ELIXIR-Norway"/>
        </authorList>
    </citation>
    <scope>NUCLEOTIDE SEQUENCE [LARGE SCALE GENOMIC DNA]</scope>
</reference>
<name>A0ABN8ZQ02_RANTA</name>
<sequence length="105" mass="10968">MGLSVTTQCGGSAELRALFVPPRVAVGSAAGDLLAGGCPPGPPQPALEASPTLLRSPEHTSTFQPQAFAWARPTLGTQAPLHWLVFLSTESLWSRLSHRAPGTLL</sequence>
<evidence type="ECO:0000313" key="1">
    <source>
        <dbReference type="EMBL" id="CAI9174852.1"/>
    </source>
</evidence>
<protein>
    <submittedName>
        <fullName evidence="1">Uncharacterized protein</fullName>
    </submittedName>
</protein>